<accession>A0AAW2LEM3</accession>
<sequence>MASFDESIQFVKEVFPSNDSSDATSRRMGPGSSRFPSGRRWSLQQAVMTSHRSIDEASSEEQVGGTKAKGLP</sequence>
<evidence type="ECO:0000313" key="2">
    <source>
        <dbReference type="EMBL" id="KAL0317418.1"/>
    </source>
</evidence>
<protein>
    <submittedName>
        <fullName evidence="2">Uncharacterized protein</fullName>
    </submittedName>
</protein>
<evidence type="ECO:0000256" key="1">
    <source>
        <dbReference type="SAM" id="MobiDB-lite"/>
    </source>
</evidence>
<name>A0AAW2LEM3_9LAMI</name>
<reference evidence="2" key="1">
    <citation type="submission" date="2020-06" db="EMBL/GenBank/DDBJ databases">
        <authorList>
            <person name="Li T."/>
            <person name="Hu X."/>
            <person name="Zhang T."/>
            <person name="Song X."/>
            <person name="Zhang H."/>
            <person name="Dai N."/>
            <person name="Sheng W."/>
            <person name="Hou X."/>
            <person name="Wei L."/>
        </authorList>
    </citation>
    <scope>NUCLEOTIDE SEQUENCE</scope>
    <source>
        <strain evidence="2">G01</strain>
        <tissue evidence="2">Leaf</tissue>
    </source>
</reference>
<dbReference type="EMBL" id="JACGWK010000014">
    <property type="protein sequence ID" value="KAL0317418.1"/>
    <property type="molecule type" value="Genomic_DNA"/>
</dbReference>
<organism evidence="2">
    <name type="scientific">Sesamum angustifolium</name>
    <dbReference type="NCBI Taxonomy" id="2727405"/>
    <lineage>
        <taxon>Eukaryota</taxon>
        <taxon>Viridiplantae</taxon>
        <taxon>Streptophyta</taxon>
        <taxon>Embryophyta</taxon>
        <taxon>Tracheophyta</taxon>
        <taxon>Spermatophyta</taxon>
        <taxon>Magnoliopsida</taxon>
        <taxon>eudicotyledons</taxon>
        <taxon>Gunneridae</taxon>
        <taxon>Pentapetalae</taxon>
        <taxon>asterids</taxon>
        <taxon>lamiids</taxon>
        <taxon>Lamiales</taxon>
        <taxon>Pedaliaceae</taxon>
        <taxon>Sesamum</taxon>
    </lineage>
</organism>
<dbReference type="AlphaFoldDB" id="A0AAW2LEM3"/>
<feature type="region of interest" description="Disordered" evidence="1">
    <location>
        <begin position="14"/>
        <end position="72"/>
    </location>
</feature>
<feature type="compositionally biased region" description="Polar residues" evidence="1">
    <location>
        <begin position="42"/>
        <end position="51"/>
    </location>
</feature>
<gene>
    <name evidence="2" type="ORF">Sangu_2156100</name>
</gene>
<reference evidence="2" key="2">
    <citation type="journal article" date="2024" name="Plant">
        <title>Genomic evolution and insights into agronomic trait innovations of Sesamum species.</title>
        <authorList>
            <person name="Miao H."/>
            <person name="Wang L."/>
            <person name="Qu L."/>
            <person name="Liu H."/>
            <person name="Sun Y."/>
            <person name="Le M."/>
            <person name="Wang Q."/>
            <person name="Wei S."/>
            <person name="Zheng Y."/>
            <person name="Lin W."/>
            <person name="Duan Y."/>
            <person name="Cao H."/>
            <person name="Xiong S."/>
            <person name="Wang X."/>
            <person name="Wei L."/>
            <person name="Li C."/>
            <person name="Ma Q."/>
            <person name="Ju M."/>
            <person name="Zhao R."/>
            <person name="Li G."/>
            <person name="Mu C."/>
            <person name="Tian Q."/>
            <person name="Mei H."/>
            <person name="Zhang T."/>
            <person name="Gao T."/>
            <person name="Zhang H."/>
        </authorList>
    </citation>
    <scope>NUCLEOTIDE SEQUENCE</scope>
    <source>
        <strain evidence="2">G01</strain>
    </source>
</reference>
<comment type="caution">
    <text evidence="2">The sequence shown here is derived from an EMBL/GenBank/DDBJ whole genome shotgun (WGS) entry which is preliminary data.</text>
</comment>
<proteinExistence type="predicted"/>